<proteinExistence type="predicted"/>
<evidence type="ECO:0000313" key="2">
    <source>
        <dbReference type="Proteomes" id="UP000287394"/>
    </source>
</evidence>
<protein>
    <submittedName>
        <fullName evidence="1">Uncharacterized protein</fullName>
    </submittedName>
</protein>
<evidence type="ECO:0000313" key="1">
    <source>
        <dbReference type="EMBL" id="BDI30951.1"/>
    </source>
</evidence>
<accession>A0A402CSU7</accession>
<dbReference type="OrthoDB" id="2467654at2"/>
<dbReference type="KEGG" id="ccot:CCAX7_30020"/>
<dbReference type="Proteomes" id="UP000287394">
    <property type="component" value="Chromosome"/>
</dbReference>
<gene>
    <name evidence="1" type="ORF">CCAX7_30020</name>
</gene>
<dbReference type="EMBL" id="AP025739">
    <property type="protein sequence ID" value="BDI30951.1"/>
    <property type="molecule type" value="Genomic_DNA"/>
</dbReference>
<organism evidence="1 2">
    <name type="scientific">Capsulimonas corticalis</name>
    <dbReference type="NCBI Taxonomy" id="2219043"/>
    <lineage>
        <taxon>Bacteria</taxon>
        <taxon>Bacillati</taxon>
        <taxon>Armatimonadota</taxon>
        <taxon>Armatimonadia</taxon>
        <taxon>Capsulimonadales</taxon>
        <taxon>Capsulimonadaceae</taxon>
        <taxon>Capsulimonas</taxon>
    </lineage>
</organism>
<dbReference type="RefSeq" id="WP_119320472.1">
    <property type="nucleotide sequence ID" value="NZ_AP025739.1"/>
</dbReference>
<sequence length="135" mass="15756">MVDPWNPTHSELKDWAYTIDAEYPDGAEQDWELAVVDDANIDLVIEWAGDKNCPNRDFFLLCLYLYVGDAVRSNWPAFSQDIVVRLIKQNTEARNPRIREWAKQSLELIAHPRSFRYDLWCDGELAMKNCKAHPD</sequence>
<keyword evidence="2" id="KW-1185">Reference proteome</keyword>
<dbReference type="AlphaFoldDB" id="A0A402CSU7"/>
<reference evidence="1 2" key="1">
    <citation type="journal article" date="2019" name="Int. J. Syst. Evol. Microbiol.">
        <title>Capsulimonas corticalis gen. nov., sp. nov., an aerobic capsulated bacterium, of a novel bacterial order, Capsulimonadales ord. nov., of the class Armatimonadia of the phylum Armatimonadetes.</title>
        <authorList>
            <person name="Li J."/>
            <person name="Kudo C."/>
            <person name="Tonouchi A."/>
        </authorList>
    </citation>
    <scope>NUCLEOTIDE SEQUENCE [LARGE SCALE GENOMIC DNA]</scope>
    <source>
        <strain evidence="1 2">AX-7</strain>
    </source>
</reference>
<name>A0A402CSU7_9BACT</name>